<feature type="transmembrane region" description="Helical" evidence="1">
    <location>
        <begin position="47"/>
        <end position="68"/>
    </location>
</feature>
<feature type="domain" description="Endonuclease/exonuclease/phosphatase" evidence="2">
    <location>
        <begin position="116"/>
        <end position="328"/>
    </location>
</feature>
<keyword evidence="3" id="KW-0255">Endonuclease</keyword>
<sequence>MLEARRELVLNLALLLLRAGALAVALGCALLAIAAQGGRWSATLDTAAHFSPLWLVGGLLAALLGALVSRGEERRATLTVAATAVVLSALQMTPELWARATQKTVEDPKGETLKIVQFNAWGDNADPEGSARWVIAQDADIVLVEESYGGRGRFHKLLREAYPYRTGCARTRPCQNLILSKMKPTEQGDFADRPGERNGRPFLSVLYAKFGRGDGAFTAMNAHYAWPWPAGYQQEQSAALAEKLNGFDRDNLILTGDFNSTPWSFTLQRQDKAFGLERRTRAMPSWPARFERTGFQPSFPILPIDHVYAGKAWRTVKVERGPRLGSDHRPVVVTLVRTP</sequence>
<dbReference type="GO" id="GO:0004519">
    <property type="term" value="F:endonuclease activity"/>
    <property type="evidence" value="ECO:0007669"/>
    <property type="project" value="UniProtKB-KW"/>
</dbReference>
<keyword evidence="3" id="KW-0540">Nuclease</keyword>
<evidence type="ECO:0000256" key="1">
    <source>
        <dbReference type="SAM" id="Phobius"/>
    </source>
</evidence>
<evidence type="ECO:0000313" key="3">
    <source>
        <dbReference type="EMBL" id="XDO96379.1"/>
    </source>
</evidence>
<dbReference type="Gene3D" id="3.60.10.10">
    <property type="entry name" value="Endonuclease/exonuclease/phosphatase"/>
    <property type="match status" value="1"/>
</dbReference>
<gene>
    <name evidence="3" type="ORF">ABOZ73_16625</name>
</gene>
<protein>
    <submittedName>
        <fullName evidence="3">Endonuclease/exonuclease/phosphatase family protein</fullName>
    </submittedName>
</protein>
<dbReference type="InterPro" id="IPR036691">
    <property type="entry name" value="Endo/exonu/phosph_ase_sf"/>
</dbReference>
<dbReference type="InterPro" id="IPR005135">
    <property type="entry name" value="Endo/exonuclease/phosphatase"/>
</dbReference>
<keyword evidence="1" id="KW-0812">Transmembrane</keyword>
<dbReference type="RefSeq" id="WP_369059231.1">
    <property type="nucleotide sequence ID" value="NZ_CP158375.1"/>
</dbReference>
<accession>A0AB39KSN5</accession>
<feature type="transmembrane region" description="Helical" evidence="1">
    <location>
        <begin position="12"/>
        <end position="35"/>
    </location>
</feature>
<keyword evidence="1" id="KW-0472">Membrane</keyword>
<dbReference type="EMBL" id="CP158375">
    <property type="protein sequence ID" value="XDO96379.1"/>
    <property type="molecule type" value="Genomic_DNA"/>
</dbReference>
<reference evidence="3" key="1">
    <citation type="submission" date="2024-06" db="EMBL/GenBank/DDBJ databases">
        <title>Caulobacter inopinatus, sp. nov.</title>
        <authorList>
            <person name="Donachie S.P."/>
        </authorList>
    </citation>
    <scope>NUCLEOTIDE SEQUENCE</scope>
    <source>
        <strain evidence="3">73W</strain>
    </source>
</reference>
<dbReference type="AlphaFoldDB" id="A0AB39KSN5"/>
<proteinExistence type="predicted"/>
<name>A0AB39KSN5_9CAUL</name>
<evidence type="ECO:0000259" key="2">
    <source>
        <dbReference type="Pfam" id="PF03372"/>
    </source>
</evidence>
<dbReference type="Pfam" id="PF03372">
    <property type="entry name" value="Exo_endo_phos"/>
    <property type="match status" value="1"/>
</dbReference>
<dbReference type="SUPFAM" id="SSF56219">
    <property type="entry name" value="DNase I-like"/>
    <property type="match status" value="1"/>
</dbReference>
<organism evidence="3">
    <name type="scientific">Caulobacter sp. 73W</name>
    <dbReference type="NCBI Taxonomy" id="3161137"/>
    <lineage>
        <taxon>Bacteria</taxon>
        <taxon>Pseudomonadati</taxon>
        <taxon>Pseudomonadota</taxon>
        <taxon>Alphaproteobacteria</taxon>
        <taxon>Caulobacterales</taxon>
        <taxon>Caulobacteraceae</taxon>
        <taxon>Caulobacter</taxon>
    </lineage>
</organism>
<keyword evidence="3" id="KW-0378">Hydrolase</keyword>
<keyword evidence="1" id="KW-1133">Transmembrane helix</keyword>